<evidence type="ECO:0000313" key="13">
    <source>
        <dbReference type="EnsemblPlants" id="AUR62038291-RA:cds"/>
    </source>
</evidence>
<dbReference type="InterPro" id="IPR045034">
    <property type="entry name" value="O-acyltransferase_WSD1-like"/>
</dbReference>
<dbReference type="GO" id="GO:0047196">
    <property type="term" value="F:long-chain-alcohol O-fatty-acyltransferase activity"/>
    <property type="evidence" value="ECO:0007669"/>
    <property type="project" value="UniProtKB-EC"/>
</dbReference>
<evidence type="ECO:0000256" key="10">
    <source>
        <dbReference type="ARBA" id="ARBA00048109"/>
    </source>
</evidence>
<comment type="catalytic activity">
    <reaction evidence="10">
        <text>an acyl-CoA + a 1,2-diacyl-sn-glycerol = a triacyl-sn-glycerol + CoA</text>
        <dbReference type="Rhea" id="RHEA:10868"/>
        <dbReference type="ChEBI" id="CHEBI:17815"/>
        <dbReference type="ChEBI" id="CHEBI:57287"/>
        <dbReference type="ChEBI" id="CHEBI:58342"/>
        <dbReference type="ChEBI" id="CHEBI:64615"/>
        <dbReference type="EC" id="2.3.1.20"/>
    </reaction>
</comment>
<evidence type="ECO:0000259" key="12">
    <source>
        <dbReference type="Pfam" id="PF06974"/>
    </source>
</evidence>
<evidence type="ECO:0008006" key="15">
    <source>
        <dbReference type="Google" id="ProtNLM"/>
    </source>
</evidence>
<feature type="domain" description="O-acyltransferase WSD1 C-terminal" evidence="12">
    <location>
        <begin position="281"/>
        <end position="384"/>
    </location>
</feature>
<proteinExistence type="inferred from homology"/>
<protein>
    <recommendedName>
        <fullName evidence="15">Diacylglycerol O-acyltransferase</fullName>
    </recommendedName>
</protein>
<evidence type="ECO:0000256" key="5">
    <source>
        <dbReference type="ARBA" id="ARBA00022679"/>
    </source>
</evidence>
<name>A0A803N007_CHEQI</name>
<keyword evidence="7" id="KW-0012">Acyltransferase</keyword>
<dbReference type="GO" id="GO:0005789">
    <property type="term" value="C:endoplasmic reticulum membrane"/>
    <property type="evidence" value="ECO:0007669"/>
    <property type="project" value="UniProtKB-SubCell"/>
</dbReference>
<reference evidence="13" key="1">
    <citation type="journal article" date="2017" name="Nature">
        <title>The genome of Chenopodium quinoa.</title>
        <authorList>
            <person name="Jarvis D.E."/>
            <person name="Ho Y.S."/>
            <person name="Lightfoot D.J."/>
            <person name="Schmoeckel S.M."/>
            <person name="Li B."/>
            <person name="Borm T.J.A."/>
            <person name="Ohyanagi H."/>
            <person name="Mineta K."/>
            <person name="Michell C.T."/>
            <person name="Saber N."/>
            <person name="Kharbatia N.M."/>
            <person name="Rupper R.R."/>
            <person name="Sharp A.R."/>
            <person name="Dally N."/>
            <person name="Boughton B.A."/>
            <person name="Woo Y.H."/>
            <person name="Gao G."/>
            <person name="Schijlen E.G.W.M."/>
            <person name="Guo X."/>
            <person name="Momin A.A."/>
            <person name="Negrao S."/>
            <person name="Al-Babili S."/>
            <person name="Gehring C."/>
            <person name="Roessner U."/>
            <person name="Jung C."/>
            <person name="Murphy K."/>
            <person name="Arold S.T."/>
            <person name="Gojobori T."/>
            <person name="van der Linden C.G."/>
            <person name="van Loo E.N."/>
            <person name="Jellen E.N."/>
            <person name="Maughan P.J."/>
            <person name="Tester M."/>
        </authorList>
    </citation>
    <scope>NUCLEOTIDE SEQUENCE [LARGE SCALE GENOMIC DNA]</scope>
    <source>
        <strain evidence="13">cv. PI 614886</strain>
    </source>
</reference>
<dbReference type="Pfam" id="PF03007">
    <property type="entry name" value="WS_DGAT_cat"/>
    <property type="match status" value="1"/>
</dbReference>
<evidence type="ECO:0000256" key="9">
    <source>
        <dbReference type="ARBA" id="ARBA00047604"/>
    </source>
</evidence>
<dbReference type="EnsemblPlants" id="AUR62038291-RA">
    <property type="protein sequence ID" value="AUR62038291-RA:cds"/>
    <property type="gene ID" value="AUR62038291"/>
</dbReference>
<dbReference type="GO" id="GO:0005886">
    <property type="term" value="C:plasma membrane"/>
    <property type="evidence" value="ECO:0007669"/>
    <property type="project" value="UniProtKB-SubCell"/>
</dbReference>
<accession>A0A803N007</accession>
<comment type="subcellular location">
    <subcellularLocation>
        <location evidence="1">Cell membrane</location>
        <topology evidence="1">Single-pass membrane protein</topology>
    </subcellularLocation>
    <subcellularLocation>
        <location evidence="2">Endoplasmic reticulum membrane</location>
    </subcellularLocation>
</comment>
<dbReference type="GO" id="GO:0004144">
    <property type="term" value="F:diacylglycerol O-acyltransferase activity"/>
    <property type="evidence" value="ECO:0007669"/>
    <property type="project" value="UniProtKB-EC"/>
</dbReference>
<feature type="domain" description="O-acyltransferase WSD1-like N-terminal" evidence="11">
    <location>
        <begin position="81"/>
        <end position="173"/>
    </location>
</feature>
<dbReference type="InterPro" id="IPR009721">
    <property type="entry name" value="O-acyltransferase_WSD1_C"/>
</dbReference>
<dbReference type="UniPathway" id="UPA00282"/>
<dbReference type="PANTHER" id="PTHR31650:SF34">
    <property type="entry name" value="O-ACYLTRANSFERASE WSD1-LIKE ISOFORM X1"/>
    <property type="match status" value="1"/>
</dbReference>
<evidence type="ECO:0000256" key="6">
    <source>
        <dbReference type="ARBA" id="ARBA00022824"/>
    </source>
</evidence>
<reference evidence="13" key="2">
    <citation type="submission" date="2021-03" db="UniProtKB">
        <authorList>
            <consortium name="EnsemblPlants"/>
        </authorList>
    </citation>
    <scope>IDENTIFICATION</scope>
</reference>
<dbReference type="PANTHER" id="PTHR31650">
    <property type="entry name" value="O-ACYLTRANSFERASE (WSD1-LIKE) FAMILY PROTEIN"/>
    <property type="match status" value="1"/>
</dbReference>
<dbReference type="GO" id="GO:0019432">
    <property type="term" value="P:triglyceride biosynthetic process"/>
    <property type="evidence" value="ECO:0007669"/>
    <property type="project" value="UniProtKB-UniPathway"/>
</dbReference>
<evidence type="ECO:0000256" key="8">
    <source>
        <dbReference type="ARBA" id="ARBA00024360"/>
    </source>
</evidence>
<evidence type="ECO:0000313" key="14">
    <source>
        <dbReference type="Proteomes" id="UP000596660"/>
    </source>
</evidence>
<keyword evidence="6" id="KW-0256">Endoplasmic reticulum</keyword>
<comment type="pathway">
    <text evidence="3">Glycerolipid metabolism; triacylglycerol biosynthesis.</text>
</comment>
<dbReference type="Gramene" id="AUR62038291-RA">
    <property type="protein sequence ID" value="AUR62038291-RA:cds"/>
    <property type="gene ID" value="AUR62038291"/>
</dbReference>
<dbReference type="Pfam" id="PF06974">
    <property type="entry name" value="WS_DGAT_C"/>
    <property type="match status" value="1"/>
</dbReference>
<organism evidence="13 14">
    <name type="scientific">Chenopodium quinoa</name>
    <name type="common">Quinoa</name>
    <dbReference type="NCBI Taxonomy" id="63459"/>
    <lineage>
        <taxon>Eukaryota</taxon>
        <taxon>Viridiplantae</taxon>
        <taxon>Streptophyta</taxon>
        <taxon>Embryophyta</taxon>
        <taxon>Tracheophyta</taxon>
        <taxon>Spermatophyta</taxon>
        <taxon>Magnoliopsida</taxon>
        <taxon>eudicotyledons</taxon>
        <taxon>Gunneridae</taxon>
        <taxon>Pentapetalae</taxon>
        <taxon>Caryophyllales</taxon>
        <taxon>Chenopodiaceae</taxon>
        <taxon>Chenopodioideae</taxon>
        <taxon>Atripliceae</taxon>
        <taxon>Chenopodium</taxon>
    </lineage>
</organism>
<evidence type="ECO:0000256" key="7">
    <source>
        <dbReference type="ARBA" id="ARBA00023315"/>
    </source>
</evidence>
<evidence type="ECO:0000256" key="1">
    <source>
        <dbReference type="ARBA" id="ARBA00004162"/>
    </source>
</evidence>
<keyword evidence="14" id="KW-1185">Reference proteome</keyword>
<comment type="catalytic activity">
    <reaction evidence="9">
        <text>a long chain fatty alcohol + a fatty acyl-CoA = a long-chain alcohol wax ester + CoA</text>
        <dbReference type="Rhea" id="RHEA:38443"/>
        <dbReference type="ChEBI" id="CHEBI:17135"/>
        <dbReference type="ChEBI" id="CHEBI:57287"/>
        <dbReference type="ChEBI" id="CHEBI:77636"/>
        <dbReference type="ChEBI" id="CHEBI:235323"/>
        <dbReference type="EC" id="2.3.1.75"/>
    </reaction>
</comment>
<dbReference type="InterPro" id="IPR004255">
    <property type="entry name" value="O-acyltransferase_WSD1_N"/>
</dbReference>
<dbReference type="Proteomes" id="UP000596660">
    <property type="component" value="Unplaced"/>
</dbReference>
<evidence type="ECO:0000256" key="4">
    <source>
        <dbReference type="ARBA" id="ARBA00005189"/>
    </source>
</evidence>
<keyword evidence="5" id="KW-0808">Transferase</keyword>
<evidence type="ECO:0000259" key="11">
    <source>
        <dbReference type="Pfam" id="PF03007"/>
    </source>
</evidence>
<comment type="pathway">
    <text evidence="4">Lipid metabolism.</text>
</comment>
<comment type="similarity">
    <text evidence="8">In the N-terminal section; belongs to the long-chain O-acyltransferase family.</text>
</comment>
<sequence length="390" mass="44239">MDYSKLRVNTKVKNESLELDEPASPTTEYFLSEVVTLYVLGFMELEIPVDFLTIFDFIKDVFAKAHPRFYSIVVYKERYDDYISSIATSQLPQHKPLWELHIINNPKHINAKGIFLFKVHHAIGDGTSLMGVFLSCVKRVDDPTLPCTFPSKSSSSTIQRKMSNTEQIVMNMFNIVPRFIAPIIYSLYDFGQGVGSVFIEDDQTPIRSGNIDTSLPGSTRVCSMSFSLDYFKRIKTLLGVIREKDPGQLRKKQSTATIFINVRSMKGNFNAEEMRKGKLFGNRITNIEVPFPHLEDIDLIKPLQFIKKAHNIIKRKRNGALGLHLMAGLLEVIRTIGGLKAAARTLERRWKNCSFAITNMIGPTDQVSFGNHPINGFYFVPTGINMDKID</sequence>
<evidence type="ECO:0000256" key="3">
    <source>
        <dbReference type="ARBA" id="ARBA00004771"/>
    </source>
</evidence>
<dbReference type="AlphaFoldDB" id="A0A803N007"/>
<evidence type="ECO:0000256" key="2">
    <source>
        <dbReference type="ARBA" id="ARBA00004586"/>
    </source>
</evidence>